<name>A0A845ACZ9_9SPHN</name>
<reference evidence="6 7" key="1">
    <citation type="submission" date="2019-12" db="EMBL/GenBank/DDBJ databases">
        <title>Genomic-based taxomic classification of the family Erythrobacteraceae.</title>
        <authorList>
            <person name="Xu L."/>
        </authorList>
    </citation>
    <scope>NUCLEOTIDE SEQUENCE [LARGE SCALE GENOMIC DNA]</scope>
    <source>
        <strain evidence="6 7">DSM 18604</strain>
    </source>
</reference>
<keyword evidence="7" id="KW-1185">Reference proteome</keyword>
<keyword evidence="4" id="KW-0802">TPR repeat</keyword>
<proteinExistence type="predicted"/>
<evidence type="ECO:0000256" key="4">
    <source>
        <dbReference type="PROSITE-ProRule" id="PRU00339"/>
    </source>
</evidence>
<dbReference type="Proteomes" id="UP000460561">
    <property type="component" value="Unassembled WGS sequence"/>
</dbReference>
<dbReference type="InterPro" id="IPR027417">
    <property type="entry name" value="P-loop_NTPase"/>
</dbReference>
<accession>A0A845ACZ9</accession>
<dbReference type="InterPro" id="IPR056834">
    <property type="entry name" value="ARM_TT21_C"/>
</dbReference>
<dbReference type="AlphaFoldDB" id="A0A845ACZ9"/>
<evidence type="ECO:0000313" key="7">
    <source>
        <dbReference type="Proteomes" id="UP000460561"/>
    </source>
</evidence>
<evidence type="ECO:0000256" key="1">
    <source>
        <dbReference type="ARBA" id="ARBA00004922"/>
    </source>
</evidence>
<feature type="repeat" description="TPR" evidence="4">
    <location>
        <begin position="162"/>
        <end position="195"/>
    </location>
</feature>
<protein>
    <submittedName>
        <fullName evidence="6">Tetratricopeptide repeat protein</fullName>
    </submittedName>
</protein>
<sequence>MQQAQTDDRLEAMIQKIQSASMRMTEADAMNIAGQLYAKGRYKQAENICRQLISHKPQLANAHSILGITLNALGRHKDAVASLKKAISLAPKAAIFRSNLGEVQRLQGNLADATVSLIEAIDLDPRNAKAHNNLGIIRFEGRAYDDAVTSYRKAIELNPLFAEAFNNLGNALCRTGEVDAAKEAYQNALLLKENYPEAYANLGTLLRDTGKLDQSEQALRKAIQQKPGYVSAYFNLALTLFLKQADVEALGQLGELFKLQPQHERALVLTARIQLRRKKMATAEQACRMALDVNANNVDALTVLGFILHETDRYLEAKEVLEKAIAISPQSFEAINYYGVTLKSLGQLDDARAHLLRGLEINPHMFGAYSNLSDLIDFTEYKTLYETLKGFAENGEILDDTARISVHFSYGKALEDHGKYEDAVSHYVTAGKLKRKQVSYDERQAATFFADIEKAFPANIFTNRPFDGHSTEGLVFIIGMPRSGSTLVEQIIASHDDAYGAGEVKYLNDELVGLRNRFPSLSAYPDMMRELNPAQWELLADGYEAAIRKHAGDARVTIDKLLTNFFFAGVINLLFPNAKIINTRRDPVDTCLSAFTKLFSDDMPHSYDMKELGGYYRKYDSLMQHWEKVLPKGVMKVVNYEDIVKDTEAQAKEIIEFVGLEWDAKLLDFHKLDRPVRSASVAQVRQPIYQTSLNRRAKYGDALKPLVDAIEKG</sequence>
<gene>
    <name evidence="6" type="ORF">GRI39_12545</name>
</gene>
<evidence type="ECO:0000259" key="5">
    <source>
        <dbReference type="Pfam" id="PF25063"/>
    </source>
</evidence>
<keyword evidence="2" id="KW-0328">Glycosyltransferase</keyword>
<dbReference type="Gene3D" id="3.40.50.300">
    <property type="entry name" value="P-loop containing nucleotide triphosphate hydrolases"/>
    <property type="match status" value="1"/>
</dbReference>
<comment type="caution">
    <text evidence="6">The sequence shown here is derived from an EMBL/GenBank/DDBJ whole genome shotgun (WGS) entry which is preliminary data.</text>
</comment>
<dbReference type="RefSeq" id="WP_246205082.1">
    <property type="nucleotide sequence ID" value="NZ_WTYQ01000005.1"/>
</dbReference>
<dbReference type="PANTHER" id="PTHR44835:SF1">
    <property type="entry name" value="PROTEIN O-GLCNAC TRANSFERASE"/>
    <property type="match status" value="1"/>
</dbReference>
<feature type="repeat" description="TPR" evidence="4">
    <location>
        <begin position="94"/>
        <end position="127"/>
    </location>
</feature>
<feature type="repeat" description="TPR" evidence="4">
    <location>
        <begin position="128"/>
        <end position="161"/>
    </location>
</feature>
<feature type="repeat" description="TPR" evidence="4">
    <location>
        <begin position="196"/>
        <end position="229"/>
    </location>
</feature>
<evidence type="ECO:0000256" key="2">
    <source>
        <dbReference type="ARBA" id="ARBA00022676"/>
    </source>
</evidence>
<dbReference type="PANTHER" id="PTHR44835">
    <property type="entry name" value="UDP-N-ACETYLGLUCOSAMINE--PEPTIDE N-ACETYLGLUCOSAMINYLTRANSFERASE SPINDLY-RELATED"/>
    <property type="match status" value="1"/>
</dbReference>
<feature type="domain" description="Tetratricopeptide repeat protein 21A/21B C-terminal ARM" evidence="5">
    <location>
        <begin position="207"/>
        <end position="337"/>
    </location>
</feature>
<dbReference type="SUPFAM" id="SSF48452">
    <property type="entry name" value="TPR-like"/>
    <property type="match status" value="2"/>
</dbReference>
<feature type="repeat" description="TPR" evidence="4">
    <location>
        <begin position="298"/>
        <end position="331"/>
    </location>
</feature>
<keyword evidence="3" id="KW-0808">Transferase</keyword>
<organism evidence="6 7">
    <name type="scientific">Altericroceibacterium indicum</name>
    <dbReference type="NCBI Taxonomy" id="374177"/>
    <lineage>
        <taxon>Bacteria</taxon>
        <taxon>Pseudomonadati</taxon>
        <taxon>Pseudomonadota</taxon>
        <taxon>Alphaproteobacteria</taxon>
        <taxon>Sphingomonadales</taxon>
        <taxon>Erythrobacteraceae</taxon>
        <taxon>Altericroceibacterium</taxon>
    </lineage>
</organism>
<evidence type="ECO:0000313" key="6">
    <source>
        <dbReference type="EMBL" id="MXP26861.1"/>
    </source>
</evidence>
<dbReference type="InterPro" id="IPR019734">
    <property type="entry name" value="TPR_rpt"/>
</dbReference>
<dbReference type="InterPro" id="IPR011990">
    <property type="entry name" value="TPR-like_helical_dom_sf"/>
</dbReference>
<dbReference type="InterPro" id="IPR051939">
    <property type="entry name" value="Glycosyltr_41/O-GlcNAc_trsf"/>
</dbReference>
<dbReference type="Pfam" id="PF13432">
    <property type="entry name" value="TPR_16"/>
    <property type="match status" value="1"/>
</dbReference>
<comment type="pathway">
    <text evidence="1">Protein modification; protein glycosylation.</text>
</comment>
<feature type="repeat" description="TPR" evidence="4">
    <location>
        <begin position="60"/>
        <end position="93"/>
    </location>
</feature>
<dbReference type="GO" id="GO:0016757">
    <property type="term" value="F:glycosyltransferase activity"/>
    <property type="evidence" value="ECO:0007669"/>
    <property type="project" value="UniProtKB-KW"/>
</dbReference>
<dbReference type="SMART" id="SM00028">
    <property type="entry name" value="TPR"/>
    <property type="match status" value="11"/>
</dbReference>
<dbReference type="EMBL" id="WTYQ01000005">
    <property type="protein sequence ID" value="MXP26861.1"/>
    <property type="molecule type" value="Genomic_DNA"/>
</dbReference>
<dbReference type="SUPFAM" id="SSF52540">
    <property type="entry name" value="P-loop containing nucleoside triphosphate hydrolases"/>
    <property type="match status" value="1"/>
</dbReference>
<evidence type="ECO:0000256" key="3">
    <source>
        <dbReference type="ARBA" id="ARBA00022679"/>
    </source>
</evidence>
<dbReference type="Pfam" id="PF13469">
    <property type="entry name" value="Sulfotransfer_3"/>
    <property type="match status" value="1"/>
</dbReference>
<dbReference type="Pfam" id="PF13414">
    <property type="entry name" value="TPR_11"/>
    <property type="match status" value="1"/>
</dbReference>
<dbReference type="PROSITE" id="PS50005">
    <property type="entry name" value="TPR"/>
    <property type="match status" value="6"/>
</dbReference>
<dbReference type="Pfam" id="PF25063">
    <property type="entry name" value="ARM_TT21_C"/>
    <property type="match status" value="1"/>
</dbReference>
<dbReference type="PROSITE" id="PS50293">
    <property type="entry name" value="TPR_REGION"/>
    <property type="match status" value="1"/>
</dbReference>
<dbReference type="Gene3D" id="1.25.40.10">
    <property type="entry name" value="Tetratricopeptide repeat domain"/>
    <property type="match status" value="4"/>
</dbReference>